<name>A0A4U9V728_SERFO</name>
<reference evidence="1" key="1">
    <citation type="submission" date="2019-05" db="EMBL/GenBank/DDBJ databases">
        <authorList>
            <consortium name="Pathogen Informatics"/>
        </authorList>
    </citation>
    <scope>NUCLEOTIDE SEQUENCE [LARGE SCALE GENOMIC DNA]</scope>
    <source>
        <strain evidence="1">NCTC12965</strain>
    </source>
</reference>
<proteinExistence type="predicted"/>
<sequence length="109" mass="12829">MNEEFTFYDDIGMVRQQATCRRRDAELTAQLNHWSVYDGYIDGEVFYFLNGIKTARPDLIRFENGKLKGIPKGETFFIEQQEFQFLMARMLKLALSMPVAIVFHRTHSQ</sequence>
<evidence type="ECO:0000313" key="1">
    <source>
        <dbReference type="EMBL" id="VTR42455.1"/>
    </source>
</evidence>
<dbReference type="AlphaFoldDB" id="A0A4U9V728"/>
<protein>
    <submittedName>
        <fullName evidence="1">Uncharacterized protein</fullName>
    </submittedName>
</protein>
<dbReference type="EMBL" id="CABEEZ010000105">
    <property type="protein sequence ID" value="VTR42455.1"/>
    <property type="molecule type" value="Genomic_DNA"/>
</dbReference>
<gene>
    <name evidence="1" type="ORF">NCTC12965_04822</name>
</gene>
<organism evidence="1">
    <name type="scientific">Serratia fonticola</name>
    <dbReference type="NCBI Taxonomy" id="47917"/>
    <lineage>
        <taxon>Bacteria</taxon>
        <taxon>Pseudomonadati</taxon>
        <taxon>Pseudomonadota</taxon>
        <taxon>Gammaproteobacteria</taxon>
        <taxon>Enterobacterales</taxon>
        <taxon>Yersiniaceae</taxon>
        <taxon>Serratia</taxon>
    </lineage>
</organism>
<accession>A0A4U9V728</accession>